<dbReference type="Pfam" id="PF07478">
    <property type="entry name" value="Dala_Dala_lig_C"/>
    <property type="match status" value="1"/>
</dbReference>
<dbReference type="InterPro" id="IPR016185">
    <property type="entry name" value="PreATP-grasp_dom_sf"/>
</dbReference>
<dbReference type="InterPro" id="IPR000291">
    <property type="entry name" value="D-Ala_lig_Van_CS"/>
</dbReference>
<dbReference type="InterPro" id="IPR005905">
    <property type="entry name" value="D_ala_D_ala"/>
</dbReference>
<dbReference type="Gene3D" id="3.40.50.20">
    <property type="match status" value="1"/>
</dbReference>
<dbReference type="GO" id="GO:0008360">
    <property type="term" value="P:regulation of cell shape"/>
    <property type="evidence" value="ECO:0007669"/>
    <property type="project" value="UniProtKB-KW"/>
</dbReference>
<gene>
    <name evidence="12" type="primary">ddl</name>
    <name evidence="18" type="ORF">H5982_08055</name>
    <name evidence="17" type="ORF">HNQ43_001545</name>
</gene>
<feature type="domain" description="ATP-grasp" evidence="16">
    <location>
        <begin position="138"/>
        <end position="341"/>
    </location>
</feature>
<keyword evidence="4 14" id="KW-0479">Metal-binding</keyword>
<evidence type="ECO:0000256" key="11">
    <source>
        <dbReference type="ARBA" id="ARBA00023316"/>
    </source>
</evidence>
<dbReference type="UniPathway" id="UPA00219"/>
<keyword evidence="5 15" id="KW-0547">Nucleotide-binding</keyword>
<comment type="similarity">
    <text evidence="2 12">Belongs to the D-alanine--D-alanine ligase family.</text>
</comment>
<dbReference type="RefSeq" id="WP_183376484.1">
    <property type="nucleotide sequence ID" value="NZ_CALVCN010000016.1"/>
</dbReference>
<feature type="binding site" evidence="14">
    <location>
        <position position="310"/>
    </location>
    <ligand>
        <name>Mg(2+)</name>
        <dbReference type="ChEBI" id="CHEBI:18420"/>
        <label>2</label>
    </ligand>
</feature>
<keyword evidence="12" id="KW-0963">Cytoplasm</keyword>
<keyword evidence="3 12" id="KW-0436">Ligase</keyword>
<organism evidence="17 19">
    <name type="scientific">Faecalicoccus acidiformans</name>
    <dbReference type="NCBI Taxonomy" id="915173"/>
    <lineage>
        <taxon>Bacteria</taxon>
        <taxon>Bacillati</taxon>
        <taxon>Bacillota</taxon>
        <taxon>Erysipelotrichia</taxon>
        <taxon>Erysipelotrichales</taxon>
        <taxon>Erysipelotrichaceae</taxon>
        <taxon>Faecalicoccus</taxon>
    </lineage>
</organism>
<dbReference type="PROSITE" id="PS50975">
    <property type="entry name" value="ATP_GRASP"/>
    <property type="match status" value="1"/>
</dbReference>
<keyword evidence="6 15" id="KW-0067">ATP-binding</keyword>
<dbReference type="HAMAP" id="MF_00047">
    <property type="entry name" value="Dala_Dala_lig"/>
    <property type="match status" value="1"/>
</dbReference>
<dbReference type="NCBIfam" id="NF002378">
    <property type="entry name" value="PRK01372.1"/>
    <property type="match status" value="1"/>
</dbReference>
<dbReference type="Gene3D" id="3.30.470.20">
    <property type="entry name" value="ATP-grasp fold, B domain"/>
    <property type="match status" value="1"/>
</dbReference>
<dbReference type="Proteomes" id="UP000775500">
    <property type="component" value="Unassembled WGS sequence"/>
</dbReference>
<feature type="binding site" evidence="14">
    <location>
        <position position="308"/>
    </location>
    <ligand>
        <name>Mg(2+)</name>
        <dbReference type="ChEBI" id="CHEBI:18420"/>
        <label>1</label>
    </ligand>
</feature>
<evidence type="ECO:0000256" key="14">
    <source>
        <dbReference type="PIRSR" id="PIRSR039102-3"/>
    </source>
</evidence>
<dbReference type="EMBL" id="JACJLU010000011">
    <property type="protein sequence ID" value="MBM6832046.1"/>
    <property type="molecule type" value="Genomic_DNA"/>
</dbReference>
<evidence type="ECO:0000313" key="19">
    <source>
        <dbReference type="Proteomes" id="UP000521313"/>
    </source>
</evidence>
<dbReference type="InterPro" id="IPR011095">
    <property type="entry name" value="Dala_Dala_lig_C"/>
</dbReference>
<dbReference type="EMBL" id="JACHHD010000016">
    <property type="protein sequence ID" value="MBB5185488.1"/>
    <property type="molecule type" value="Genomic_DNA"/>
</dbReference>
<dbReference type="Gene3D" id="3.30.1490.20">
    <property type="entry name" value="ATP-grasp fold, A domain"/>
    <property type="match status" value="1"/>
</dbReference>
<evidence type="ECO:0000256" key="10">
    <source>
        <dbReference type="ARBA" id="ARBA00023211"/>
    </source>
</evidence>
<comment type="subcellular location">
    <subcellularLocation>
        <location evidence="12">Cytoplasm</location>
    </subcellularLocation>
</comment>
<dbReference type="InterPro" id="IPR011127">
    <property type="entry name" value="Dala_Dala_lig_N"/>
</dbReference>
<keyword evidence="8 12" id="KW-0133">Cell shape</keyword>
<dbReference type="PANTHER" id="PTHR23132">
    <property type="entry name" value="D-ALANINE--D-ALANINE LIGASE"/>
    <property type="match status" value="1"/>
</dbReference>
<dbReference type="EC" id="6.3.2.4" evidence="12"/>
<evidence type="ECO:0000256" key="13">
    <source>
        <dbReference type="PIRSR" id="PIRSR039102-1"/>
    </source>
</evidence>
<dbReference type="InterPro" id="IPR013815">
    <property type="entry name" value="ATP_grasp_subdomain_1"/>
</dbReference>
<evidence type="ECO:0000256" key="2">
    <source>
        <dbReference type="ARBA" id="ARBA00010871"/>
    </source>
</evidence>
<feature type="active site" evidence="13">
    <location>
        <position position="319"/>
    </location>
</feature>
<dbReference type="Pfam" id="PF01820">
    <property type="entry name" value="Dala_Dala_lig_N"/>
    <property type="match status" value="1"/>
</dbReference>
<reference evidence="18 20" key="3">
    <citation type="journal article" date="2021" name="Sci. Rep.">
        <title>The distribution of antibiotic resistance genes in chicken gut microbiota commensals.</title>
        <authorList>
            <person name="Juricova H."/>
            <person name="Matiasovicova J."/>
            <person name="Kubasova T."/>
            <person name="Cejkova D."/>
            <person name="Rychlik I."/>
        </authorList>
    </citation>
    <scope>NUCLEOTIDE SEQUENCE [LARGE SCALE GENOMIC DNA]</scope>
    <source>
        <strain evidence="18 20">An423</strain>
    </source>
</reference>
<dbReference type="Proteomes" id="UP000521313">
    <property type="component" value="Unassembled WGS sequence"/>
</dbReference>
<dbReference type="NCBIfam" id="NF002528">
    <property type="entry name" value="PRK01966.1-4"/>
    <property type="match status" value="1"/>
</dbReference>
<dbReference type="InterPro" id="IPR011761">
    <property type="entry name" value="ATP-grasp"/>
</dbReference>
<comment type="catalytic activity">
    <reaction evidence="12">
        <text>2 D-alanine + ATP = D-alanyl-D-alanine + ADP + phosphate + H(+)</text>
        <dbReference type="Rhea" id="RHEA:11224"/>
        <dbReference type="ChEBI" id="CHEBI:15378"/>
        <dbReference type="ChEBI" id="CHEBI:30616"/>
        <dbReference type="ChEBI" id="CHEBI:43474"/>
        <dbReference type="ChEBI" id="CHEBI:57416"/>
        <dbReference type="ChEBI" id="CHEBI:57822"/>
        <dbReference type="ChEBI" id="CHEBI:456216"/>
        <dbReference type="EC" id="6.3.2.4"/>
    </reaction>
</comment>
<dbReference type="PIRSF" id="PIRSF039102">
    <property type="entry name" value="Ddl/VanB"/>
    <property type="match status" value="1"/>
</dbReference>
<proteinExistence type="inferred from homology"/>
<comment type="function">
    <text evidence="12">Cell wall formation.</text>
</comment>
<keyword evidence="7 14" id="KW-0460">Magnesium</keyword>
<comment type="cofactor">
    <cofactor evidence="14">
        <name>Mg(2+)</name>
        <dbReference type="ChEBI" id="CHEBI:18420"/>
    </cofactor>
    <cofactor evidence="14">
        <name>Mn(2+)</name>
        <dbReference type="ChEBI" id="CHEBI:29035"/>
    </cofactor>
    <text evidence="14">Binds 2 magnesium or manganese ions per subunit.</text>
</comment>
<dbReference type="SUPFAM" id="SSF56059">
    <property type="entry name" value="Glutathione synthetase ATP-binding domain-like"/>
    <property type="match status" value="1"/>
</dbReference>
<feature type="active site" evidence="13">
    <location>
        <position position="183"/>
    </location>
</feature>
<evidence type="ECO:0000256" key="8">
    <source>
        <dbReference type="ARBA" id="ARBA00022960"/>
    </source>
</evidence>
<evidence type="ECO:0000256" key="5">
    <source>
        <dbReference type="ARBA" id="ARBA00022741"/>
    </source>
</evidence>
<evidence type="ECO:0000313" key="18">
    <source>
        <dbReference type="EMBL" id="MBM6832046.1"/>
    </source>
</evidence>
<feature type="active site" evidence="13">
    <location>
        <position position="16"/>
    </location>
</feature>
<dbReference type="SUPFAM" id="SSF52440">
    <property type="entry name" value="PreATP-grasp domain"/>
    <property type="match status" value="1"/>
</dbReference>
<name>A0A7W8D1J5_9FIRM</name>
<evidence type="ECO:0000256" key="3">
    <source>
        <dbReference type="ARBA" id="ARBA00022598"/>
    </source>
</evidence>
<protein>
    <recommendedName>
        <fullName evidence="12">D-alanine--D-alanine ligase</fullName>
        <ecNumber evidence="12">6.3.2.4</ecNumber>
    </recommendedName>
    <alternativeName>
        <fullName evidence="12">D-Ala-D-Ala ligase</fullName>
    </alternativeName>
    <alternativeName>
        <fullName evidence="12">D-alanylalanine synthetase</fullName>
    </alternativeName>
</protein>
<comment type="pathway">
    <text evidence="12">Cell wall biogenesis; peptidoglycan biosynthesis.</text>
</comment>
<dbReference type="GO" id="GO:0046872">
    <property type="term" value="F:metal ion binding"/>
    <property type="evidence" value="ECO:0007669"/>
    <property type="project" value="UniProtKB-KW"/>
</dbReference>
<accession>A0A7W8D1J5</accession>
<dbReference type="GO" id="GO:0071555">
    <property type="term" value="P:cell wall organization"/>
    <property type="evidence" value="ECO:0007669"/>
    <property type="project" value="UniProtKB-KW"/>
</dbReference>
<keyword evidence="20" id="KW-1185">Reference proteome</keyword>
<keyword evidence="10 14" id="KW-0464">Manganese</keyword>
<dbReference type="AlphaFoldDB" id="A0A7W8D1J5"/>
<evidence type="ECO:0000256" key="15">
    <source>
        <dbReference type="PROSITE-ProRule" id="PRU00409"/>
    </source>
</evidence>
<comment type="cofactor">
    <cofactor evidence="1">
        <name>Mn(2+)</name>
        <dbReference type="ChEBI" id="CHEBI:29035"/>
    </cofactor>
</comment>
<dbReference type="GO" id="GO:0008716">
    <property type="term" value="F:D-alanine-D-alanine ligase activity"/>
    <property type="evidence" value="ECO:0007669"/>
    <property type="project" value="UniProtKB-UniRule"/>
</dbReference>
<evidence type="ECO:0000256" key="4">
    <source>
        <dbReference type="ARBA" id="ARBA00022723"/>
    </source>
</evidence>
<keyword evidence="9 12" id="KW-0573">Peptidoglycan synthesis</keyword>
<dbReference type="NCBIfam" id="TIGR01205">
    <property type="entry name" value="D_ala_D_alaTIGR"/>
    <property type="match status" value="1"/>
</dbReference>
<evidence type="ECO:0000256" key="12">
    <source>
        <dbReference type="HAMAP-Rule" id="MF_00047"/>
    </source>
</evidence>
<evidence type="ECO:0000313" key="20">
    <source>
        <dbReference type="Proteomes" id="UP000775500"/>
    </source>
</evidence>
<dbReference type="PANTHER" id="PTHR23132:SF25">
    <property type="entry name" value="D-ALANINE--D-ALANINE LIGASE A"/>
    <property type="match status" value="1"/>
</dbReference>
<reference evidence="17 19" key="1">
    <citation type="submission" date="2020-08" db="EMBL/GenBank/DDBJ databases">
        <title>Genomic Encyclopedia of Type Strains, Phase IV (KMG-IV): sequencing the most valuable type-strain genomes for metagenomic binning, comparative biology and taxonomic classification.</title>
        <authorList>
            <person name="Goeker M."/>
        </authorList>
    </citation>
    <scope>NUCLEOTIDE SEQUENCE [LARGE SCALE GENOMIC DNA]</scope>
    <source>
        <strain evidence="17 19">DSM 26963</strain>
    </source>
</reference>
<dbReference type="PROSITE" id="PS00844">
    <property type="entry name" value="DALA_DALA_LIGASE_2"/>
    <property type="match status" value="1"/>
</dbReference>
<evidence type="ECO:0000259" key="16">
    <source>
        <dbReference type="PROSITE" id="PS50975"/>
    </source>
</evidence>
<dbReference type="GO" id="GO:0005829">
    <property type="term" value="C:cytosol"/>
    <property type="evidence" value="ECO:0007669"/>
    <property type="project" value="TreeGrafter"/>
</dbReference>
<dbReference type="FunFam" id="3.30.470.20:FF:000008">
    <property type="entry name" value="D-alanine--D-alanine ligase"/>
    <property type="match status" value="1"/>
</dbReference>
<feature type="binding site" evidence="14">
    <location>
        <position position="295"/>
    </location>
    <ligand>
        <name>Mg(2+)</name>
        <dbReference type="ChEBI" id="CHEBI:18420"/>
        <label>1</label>
    </ligand>
</feature>
<evidence type="ECO:0000313" key="17">
    <source>
        <dbReference type="EMBL" id="MBB5185488.1"/>
    </source>
</evidence>
<evidence type="ECO:0000256" key="1">
    <source>
        <dbReference type="ARBA" id="ARBA00001936"/>
    </source>
</evidence>
<evidence type="ECO:0000256" key="6">
    <source>
        <dbReference type="ARBA" id="ARBA00022840"/>
    </source>
</evidence>
<reference evidence="18" key="2">
    <citation type="submission" date="2020-08" db="EMBL/GenBank/DDBJ databases">
        <authorList>
            <person name="Cejkova D."/>
            <person name="Kubasova T."/>
            <person name="Jahodarova E."/>
            <person name="Rychlik I."/>
        </authorList>
    </citation>
    <scope>NUCLEOTIDE SEQUENCE</scope>
    <source>
        <strain evidence="18">An423</strain>
    </source>
</reference>
<comment type="caution">
    <text evidence="17">The sequence shown here is derived from an EMBL/GenBank/DDBJ whole genome shotgun (WGS) entry which is preliminary data.</text>
</comment>
<dbReference type="GO" id="GO:0005524">
    <property type="term" value="F:ATP binding"/>
    <property type="evidence" value="ECO:0007669"/>
    <property type="project" value="UniProtKB-UniRule"/>
</dbReference>
<dbReference type="PROSITE" id="PS00843">
    <property type="entry name" value="DALA_DALA_LIGASE_1"/>
    <property type="match status" value="1"/>
</dbReference>
<evidence type="ECO:0000256" key="9">
    <source>
        <dbReference type="ARBA" id="ARBA00022984"/>
    </source>
</evidence>
<evidence type="ECO:0000256" key="7">
    <source>
        <dbReference type="ARBA" id="ARBA00022842"/>
    </source>
</evidence>
<dbReference type="GO" id="GO:0009252">
    <property type="term" value="P:peptidoglycan biosynthetic process"/>
    <property type="evidence" value="ECO:0007669"/>
    <property type="project" value="UniProtKB-UniRule"/>
</dbReference>
<sequence>MNRYNLAVLFGGQSSEYSVSLHSTASFLRQIHADKYNIVLIGIDPNGIFYYYDGSIDAIEHDTWRQDATCTPCAFVHKGIIRLDKPEEKIELDVAFPVLHGKNGEDGCIQGLLELMNIHYVGCDVMSSSISMDKEIMHILCKEADIPCAPYVCLKKFETNPTFEEIEKQIPLPWIIKPCNAGSSYGVHKVESKDDFEPAVEDAFYYDGRGKILVEKAIDGFEIGCAVMGNETVFTGSIDEIQIHGSIFDFEGKYEDKGADIICPARIEPKQFKEAQELAYRTYKAMNCTGLARVDMFLTSEGRIILNELNTIPGFTDTSRYPSMMREAGIGFSDLIDRLIELAMQRKVGVC</sequence>
<keyword evidence="11 12" id="KW-0961">Cell wall biogenesis/degradation</keyword>
<feature type="binding site" evidence="14">
    <location>
        <position position="308"/>
    </location>
    <ligand>
        <name>Mg(2+)</name>
        <dbReference type="ChEBI" id="CHEBI:18420"/>
        <label>2</label>
    </ligand>
</feature>